<gene>
    <name evidence="3" type="ORF">AEQ48_13050</name>
</gene>
<dbReference type="Proteomes" id="UP000037820">
    <property type="component" value="Unassembled WGS sequence"/>
</dbReference>
<dbReference type="PANTHER" id="PTHR30590">
    <property type="entry name" value="INNER MEMBRANE PROTEIN"/>
    <property type="match status" value="1"/>
</dbReference>
<name>A0ABR5M7T4_9PSED</name>
<comment type="caution">
    <text evidence="3">The sequence shown here is derived from an EMBL/GenBank/DDBJ whole genome shotgun (WGS) entry which is preliminary data.</text>
</comment>
<dbReference type="InterPro" id="IPR052529">
    <property type="entry name" value="Bact_Transport_Assoc"/>
</dbReference>
<feature type="transmembrane region" description="Helical" evidence="1">
    <location>
        <begin position="146"/>
        <end position="163"/>
    </location>
</feature>
<proteinExistence type="predicted"/>
<feature type="transmembrane region" description="Helical" evidence="1">
    <location>
        <begin position="191"/>
        <end position="210"/>
    </location>
</feature>
<feature type="transmembrane region" description="Helical" evidence="1">
    <location>
        <begin position="49"/>
        <end position="73"/>
    </location>
</feature>
<feature type="domain" description="DUF418" evidence="2">
    <location>
        <begin position="212"/>
        <end position="367"/>
    </location>
</feature>
<feature type="transmembrane region" description="Helical" evidence="1">
    <location>
        <begin position="116"/>
        <end position="134"/>
    </location>
</feature>
<reference evidence="3 4" key="1">
    <citation type="submission" date="2015-07" db="EMBL/GenBank/DDBJ databases">
        <title>Whole genome sequencing of endophytes isolated from poison ivy (Toxicodendron radicans).</title>
        <authorList>
            <person name="Tran P.N."/>
            <person name="Lee Y.P."/>
            <person name="Gan H.M."/>
            <person name="Savka M.A."/>
        </authorList>
    </citation>
    <scope>NUCLEOTIDE SEQUENCE [LARGE SCALE GENOMIC DNA]</scope>
    <source>
        <strain evidence="3 4">RIT-PI-g</strain>
    </source>
</reference>
<keyword evidence="1" id="KW-1133">Transmembrane helix</keyword>
<accession>A0ABR5M7T4</accession>
<keyword evidence="1" id="KW-0472">Membrane</keyword>
<feature type="transmembrane region" description="Helical" evidence="1">
    <location>
        <begin position="231"/>
        <end position="249"/>
    </location>
</feature>
<feature type="transmembrane region" description="Helical" evidence="1">
    <location>
        <begin position="300"/>
        <end position="322"/>
    </location>
</feature>
<evidence type="ECO:0000256" key="1">
    <source>
        <dbReference type="SAM" id="Phobius"/>
    </source>
</evidence>
<feature type="transmembrane region" description="Helical" evidence="1">
    <location>
        <begin position="328"/>
        <end position="349"/>
    </location>
</feature>
<keyword evidence="4" id="KW-1185">Reference proteome</keyword>
<feature type="transmembrane region" description="Helical" evidence="1">
    <location>
        <begin position="93"/>
        <end position="110"/>
    </location>
</feature>
<evidence type="ECO:0000313" key="3">
    <source>
        <dbReference type="EMBL" id="KPG74973.1"/>
    </source>
</evidence>
<sequence>MTTMNKPLRNTSVDLIRTAALIGICVVNLPFLALPPAQAIGIPDAHGDRVAAFLIEFLFQGKFFLIFSFIFGWGVHIQIQSAARAGVQFKGRYFRRLIGLAIFGCLHAVLVFPGDILLLYAFLGCLLWPFRNCAPRTLIRTAMSMVGLELITLVVLAVLLSIYPTTPVNHALDYNFVGSTLTRISEWPGTFGFLILFQGPLAFGAILLGLAAAKAGFFEPGSRGQKQLTRITPLLLLQAVLTNLAFALAPKEGDLVELMGLISFAVGAPLMSAVYINVLLRYSTWINLPDVLIAAGRNSLTAYVLQGLIAGVVFGGYGLGFFGELGNLALIPLAVGIALISMTLTGLIAKYAGQAPLEKILRLITYGPQRNGGKEQRA</sequence>
<dbReference type="InterPro" id="IPR007349">
    <property type="entry name" value="DUF418"/>
</dbReference>
<organism evidence="3 4">
    <name type="scientific">Pseudomonas libanensis</name>
    <dbReference type="NCBI Taxonomy" id="75588"/>
    <lineage>
        <taxon>Bacteria</taxon>
        <taxon>Pseudomonadati</taxon>
        <taxon>Pseudomonadota</taxon>
        <taxon>Gammaproteobacteria</taxon>
        <taxon>Pseudomonadales</taxon>
        <taxon>Pseudomonadaceae</taxon>
        <taxon>Pseudomonas</taxon>
    </lineage>
</organism>
<feature type="transmembrane region" description="Helical" evidence="1">
    <location>
        <begin position="261"/>
        <end position="280"/>
    </location>
</feature>
<evidence type="ECO:0000313" key="4">
    <source>
        <dbReference type="Proteomes" id="UP000037820"/>
    </source>
</evidence>
<dbReference type="EMBL" id="LHOY01000021">
    <property type="protein sequence ID" value="KPG74973.1"/>
    <property type="molecule type" value="Genomic_DNA"/>
</dbReference>
<dbReference type="Pfam" id="PF04235">
    <property type="entry name" value="DUF418"/>
    <property type="match status" value="1"/>
</dbReference>
<keyword evidence="1" id="KW-0812">Transmembrane</keyword>
<dbReference type="PANTHER" id="PTHR30590:SF2">
    <property type="entry name" value="INNER MEMBRANE PROTEIN"/>
    <property type="match status" value="1"/>
</dbReference>
<protein>
    <recommendedName>
        <fullName evidence="2">DUF418 domain-containing protein</fullName>
    </recommendedName>
</protein>
<evidence type="ECO:0000259" key="2">
    <source>
        <dbReference type="Pfam" id="PF04235"/>
    </source>
</evidence>